<dbReference type="PANTHER" id="PTHR21666:SF285">
    <property type="entry name" value="M23 FAMILY METALLOPEPTIDASE"/>
    <property type="match status" value="1"/>
</dbReference>
<feature type="signal peptide" evidence="1">
    <location>
        <begin position="1"/>
        <end position="22"/>
    </location>
</feature>
<dbReference type="PANTHER" id="PTHR21666">
    <property type="entry name" value="PEPTIDASE-RELATED"/>
    <property type="match status" value="1"/>
</dbReference>
<gene>
    <name evidence="3" type="ORF">GCM10022277_25070</name>
</gene>
<evidence type="ECO:0000313" key="4">
    <source>
        <dbReference type="Proteomes" id="UP001501565"/>
    </source>
</evidence>
<comment type="caution">
    <text evidence="3">The sequence shown here is derived from an EMBL/GenBank/DDBJ whole genome shotgun (WGS) entry which is preliminary data.</text>
</comment>
<evidence type="ECO:0000256" key="1">
    <source>
        <dbReference type="SAM" id="SignalP"/>
    </source>
</evidence>
<protein>
    <submittedName>
        <fullName evidence="3">M23 family metallopeptidase</fullName>
    </submittedName>
</protein>
<dbReference type="Pfam" id="PF01551">
    <property type="entry name" value="Peptidase_M23"/>
    <property type="match status" value="1"/>
</dbReference>
<keyword evidence="4" id="KW-1185">Reference proteome</keyword>
<organism evidence="3 4">
    <name type="scientific">Litoribacillus peritrichatus</name>
    <dbReference type="NCBI Taxonomy" id="718191"/>
    <lineage>
        <taxon>Bacteria</taxon>
        <taxon>Pseudomonadati</taxon>
        <taxon>Pseudomonadota</taxon>
        <taxon>Gammaproteobacteria</taxon>
        <taxon>Oceanospirillales</taxon>
        <taxon>Oceanospirillaceae</taxon>
        <taxon>Litoribacillus</taxon>
    </lineage>
</organism>
<dbReference type="SUPFAM" id="SSF51261">
    <property type="entry name" value="Duplicated hybrid motif"/>
    <property type="match status" value="1"/>
</dbReference>
<dbReference type="EMBL" id="BAABBN010000007">
    <property type="protein sequence ID" value="GAA3927676.1"/>
    <property type="molecule type" value="Genomic_DNA"/>
</dbReference>
<name>A0ABP7MSJ8_9GAMM</name>
<dbReference type="RefSeq" id="WP_344798875.1">
    <property type="nucleotide sequence ID" value="NZ_BAABBN010000007.1"/>
</dbReference>
<keyword evidence="1" id="KW-0732">Signal</keyword>
<dbReference type="InterPro" id="IPR011055">
    <property type="entry name" value="Dup_hybrid_motif"/>
</dbReference>
<evidence type="ECO:0000259" key="2">
    <source>
        <dbReference type="Pfam" id="PF01551"/>
    </source>
</evidence>
<evidence type="ECO:0000313" key="3">
    <source>
        <dbReference type="EMBL" id="GAA3927676.1"/>
    </source>
</evidence>
<sequence>MLVRSLILLVLNGLCLSAVSQASTAQNSDSLVSWQGMFSQGGLVIGTLVNDRIKEVKAVKRTLEVTPSGKFAIGLGRDFPETLSVTFVLLDESTVVKTYPIKKRDYNIQKVEGVPKRTVTPDPEHIKRIQKEAALVKKSRSNTTNETHYLNDFSWPAKGLISGVYGSQRFYNGKPGRPHYGLDIAAPEGSPVTAPNGGVVVLAEPDLFYSGGTVIVDHGDGVSSSFLHMSKVLVSVGDRVESGTLIGEVGSTGRATGAHLDWRMNWFDQRIDPRLLMKESVPPKK</sequence>
<dbReference type="InterPro" id="IPR050570">
    <property type="entry name" value="Cell_wall_metabolism_enzyme"/>
</dbReference>
<dbReference type="InterPro" id="IPR016047">
    <property type="entry name" value="M23ase_b-sheet_dom"/>
</dbReference>
<dbReference type="Proteomes" id="UP001501565">
    <property type="component" value="Unassembled WGS sequence"/>
</dbReference>
<feature type="chain" id="PRO_5046492783" evidence="1">
    <location>
        <begin position="23"/>
        <end position="285"/>
    </location>
</feature>
<reference evidence="4" key="1">
    <citation type="journal article" date="2019" name="Int. J. Syst. Evol. Microbiol.">
        <title>The Global Catalogue of Microorganisms (GCM) 10K type strain sequencing project: providing services to taxonomists for standard genome sequencing and annotation.</title>
        <authorList>
            <consortium name="The Broad Institute Genomics Platform"/>
            <consortium name="The Broad Institute Genome Sequencing Center for Infectious Disease"/>
            <person name="Wu L."/>
            <person name="Ma J."/>
        </authorList>
    </citation>
    <scope>NUCLEOTIDE SEQUENCE [LARGE SCALE GENOMIC DNA]</scope>
    <source>
        <strain evidence="4">JCM 17551</strain>
    </source>
</reference>
<accession>A0ABP7MSJ8</accession>
<dbReference type="Gene3D" id="2.70.70.10">
    <property type="entry name" value="Glucose Permease (Domain IIA)"/>
    <property type="match status" value="1"/>
</dbReference>
<dbReference type="CDD" id="cd12797">
    <property type="entry name" value="M23_peptidase"/>
    <property type="match status" value="1"/>
</dbReference>
<proteinExistence type="predicted"/>
<feature type="domain" description="M23ase beta-sheet core" evidence="2">
    <location>
        <begin position="178"/>
        <end position="273"/>
    </location>
</feature>